<gene>
    <name evidence="2" type="ORF">DV707_18355</name>
</gene>
<dbReference type="Pfam" id="PF03235">
    <property type="entry name" value="GmrSD_N"/>
    <property type="match status" value="1"/>
</dbReference>
<dbReference type="EMBL" id="CP031314">
    <property type="protein sequence ID" value="QCC49683.1"/>
    <property type="molecule type" value="Genomic_DNA"/>
</dbReference>
<accession>A0A4D6H7B7</accession>
<dbReference type="InterPro" id="IPR004919">
    <property type="entry name" value="GmrSD_N"/>
</dbReference>
<reference evidence="2 3" key="1">
    <citation type="journal article" date="2019" name="Nat. Commun.">
        <title>A new type of DNA phosphorothioation-based antiviral system in archaea.</title>
        <authorList>
            <person name="Xiong L."/>
            <person name="Liu S."/>
            <person name="Chen S."/>
            <person name="Xiao Y."/>
            <person name="Zhu B."/>
            <person name="Gao Y."/>
            <person name="Zhang Y."/>
            <person name="Chen B."/>
            <person name="Luo J."/>
            <person name="Deng Z."/>
            <person name="Chen X."/>
            <person name="Wang L."/>
            <person name="Chen S."/>
        </authorList>
    </citation>
    <scope>NUCLEOTIDE SEQUENCE [LARGE SCALE GENOMIC DNA]</scope>
    <source>
        <strain evidence="2 3">CGMCC 1.10331</strain>
        <plasmid evidence="2 3">unnamed3</plasmid>
    </source>
</reference>
<dbReference type="PANTHER" id="PTHR35149:SF2">
    <property type="entry name" value="DUF262 DOMAIN-CONTAINING PROTEIN"/>
    <property type="match status" value="1"/>
</dbReference>
<evidence type="ECO:0000313" key="3">
    <source>
        <dbReference type="Proteomes" id="UP000296733"/>
    </source>
</evidence>
<dbReference type="GeneID" id="71004401"/>
<dbReference type="RefSeq" id="WP_136361954.1">
    <property type="nucleotide sequence ID" value="NZ_CP031314.1"/>
</dbReference>
<keyword evidence="2" id="KW-0614">Plasmid</keyword>
<evidence type="ECO:0000259" key="1">
    <source>
        <dbReference type="Pfam" id="PF03235"/>
    </source>
</evidence>
<proteinExistence type="predicted"/>
<geneLocation type="plasmid" evidence="2">
    <name>unnamed3</name>
</geneLocation>
<dbReference type="Proteomes" id="UP000296733">
    <property type="component" value="Plasmid unnamed3"/>
</dbReference>
<sequence>MSDEADDLYDKYIDYDGRDLDTRNVGDGKVVRPITAENFEMEKRTLGEVLTDQKFNVPEYQRLYSWKNIHHEQYWSDIEQFVNADLVADRREVSDVFFSSMYFAVNDDKQVYEVIDGQQRLTTTHLLLRVLMEHLEDVDPASIEDDTLAEFRDYGIGRITDILYVEESFGKREPRLTLNKHDAEFFKALMMGPPPRWTTSRTRPTSESTGTTAMRCKSRSVWTGSALRTMTSRTWILTRSPRGRSSNCTAHTGGC</sequence>
<evidence type="ECO:0000313" key="2">
    <source>
        <dbReference type="EMBL" id="QCC49683.1"/>
    </source>
</evidence>
<dbReference type="PANTHER" id="PTHR35149">
    <property type="entry name" value="SLL5132 PROTEIN"/>
    <property type="match status" value="1"/>
</dbReference>
<dbReference type="AlphaFoldDB" id="A0A4D6H7B7"/>
<organism evidence="2 3">
    <name type="scientific">Halobellus limi</name>
    <dbReference type="NCBI Taxonomy" id="699433"/>
    <lineage>
        <taxon>Archaea</taxon>
        <taxon>Methanobacteriati</taxon>
        <taxon>Methanobacteriota</taxon>
        <taxon>Stenosarchaea group</taxon>
        <taxon>Halobacteria</taxon>
        <taxon>Halobacteriales</taxon>
        <taxon>Haloferacaceae</taxon>
        <taxon>Halobellus</taxon>
    </lineage>
</organism>
<name>A0A4D6H7B7_9EURY</name>
<feature type="domain" description="GmrSD restriction endonucleases N-terminal" evidence="1">
    <location>
        <begin position="47"/>
        <end position="190"/>
    </location>
</feature>
<protein>
    <submittedName>
        <fullName evidence="2">DUF262 domain-containing protein</fullName>
    </submittedName>
</protein>
<dbReference type="KEGG" id="hlm:DV707_18355"/>